<gene>
    <name evidence="1" type="ORF">EVG15_05705</name>
</gene>
<name>A0A519BMP1_9DELT</name>
<sequence length="107" mass="13063">MNIQYKLKNTPFPKKYFWSYSHAWDRVSLPLPLIMEQLIRYGRFNDHLNLFIYFPYEELYDAYFTKIRPAMSGEIKLRPDIIPTAMDLKNVKYMDYLFEVFKEYVVA</sequence>
<dbReference type="EMBL" id="SGBB01000008">
    <property type="protein sequence ID" value="RZD18525.1"/>
    <property type="molecule type" value="Genomic_DNA"/>
</dbReference>
<reference evidence="1 2" key="1">
    <citation type="journal article" date="2019" name="ISME J.">
        <title>Insights into ecological role of a new deltaproteobacterial order Candidatus Acidulodesulfobacterales by metagenomics and metatranscriptomics.</title>
        <authorList>
            <person name="Tan S."/>
            <person name="Liu J."/>
            <person name="Fang Y."/>
            <person name="Hedlund B.P."/>
            <person name="Lian Z.H."/>
            <person name="Huang L.Y."/>
            <person name="Li J.T."/>
            <person name="Huang L.N."/>
            <person name="Li W.J."/>
            <person name="Jiang H.C."/>
            <person name="Dong H.L."/>
            <person name="Shu W.S."/>
        </authorList>
    </citation>
    <scope>NUCLEOTIDE SEQUENCE [LARGE SCALE GENOMIC DNA]</scope>
    <source>
        <strain evidence="1">AP1</strain>
    </source>
</reference>
<protein>
    <submittedName>
        <fullName evidence="1">Uncharacterized protein</fullName>
    </submittedName>
</protein>
<accession>A0A519BMP1</accession>
<dbReference type="AlphaFoldDB" id="A0A519BMP1"/>
<proteinExistence type="predicted"/>
<comment type="caution">
    <text evidence="1">The sequence shown here is derived from an EMBL/GenBank/DDBJ whole genome shotgun (WGS) entry which is preliminary data.</text>
</comment>
<evidence type="ECO:0000313" key="2">
    <source>
        <dbReference type="Proteomes" id="UP000319296"/>
    </source>
</evidence>
<dbReference type="Proteomes" id="UP000319296">
    <property type="component" value="Unassembled WGS sequence"/>
</dbReference>
<evidence type="ECO:0000313" key="1">
    <source>
        <dbReference type="EMBL" id="RZD18525.1"/>
    </source>
</evidence>
<organism evidence="1 2">
    <name type="scientific">Candidatus Acididesulfobacter diazotrophicus</name>
    <dbReference type="NCBI Taxonomy" id="2597226"/>
    <lineage>
        <taxon>Bacteria</taxon>
        <taxon>Deltaproteobacteria</taxon>
        <taxon>Candidatus Acidulodesulfobacterales</taxon>
        <taxon>Candidatus Acididesulfobacter</taxon>
    </lineage>
</organism>